<name>A0A0D2F1I3_9EURO</name>
<feature type="transmembrane region" description="Helical" evidence="1">
    <location>
        <begin position="12"/>
        <end position="39"/>
    </location>
</feature>
<gene>
    <name evidence="2" type="ORF">PV05_01893</name>
</gene>
<keyword evidence="1" id="KW-0472">Membrane</keyword>
<dbReference type="OrthoDB" id="6612291at2759"/>
<evidence type="ECO:0000313" key="2">
    <source>
        <dbReference type="EMBL" id="KIW61813.1"/>
    </source>
</evidence>
<evidence type="ECO:0008006" key="4">
    <source>
        <dbReference type="Google" id="ProtNLM"/>
    </source>
</evidence>
<keyword evidence="1" id="KW-0812">Transmembrane</keyword>
<dbReference type="HOGENOM" id="CLU_3087228_0_0_1"/>
<dbReference type="Proteomes" id="UP000054342">
    <property type="component" value="Unassembled WGS sequence"/>
</dbReference>
<proteinExistence type="predicted"/>
<keyword evidence="3" id="KW-1185">Reference proteome</keyword>
<reference evidence="2 3" key="1">
    <citation type="submission" date="2015-01" db="EMBL/GenBank/DDBJ databases">
        <title>The Genome Sequence of Exophiala xenobiotica CBS118157.</title>
        <authorList>
            <consortium name="The Broad Institute Genomics Platform"/>
            <person name="Cuomo C."/>
            <person name="de Hoog S."/>
            <person name="Gorbushina A."/>
            <person name="Stielow B."/>
            <person name="Teixiera M."/>
            <person name="Abouelleil A."/>
            <person name="Chapman S.B."/>
            <person name="Priest M."/>
            <person name="Young S.K."/>
            <person name="Wortman J."/>
            <person name="Nusbaum C."/>
            <person name="Birren B."/>
        </authorList>
    </citation>
    <scope>NUCLEOTIDE SEQUENCE [LARGE SCALE GENOMIC DNA]</scope>
    <source>
        <strain evidence="2 3">CBS 118157</strain>
    </source>
</reference>
<dbReference type="GeneID" id="25323801"/>
<evidence type="ECO:0000313" key="3">
    <source>
        <dbReference type="Proteomes" id="UP000054342"/>
    </source>
</evidence>
<sequence>MAGGTRHNFLIVFFVALGSFSYGFNSAIMGLVIGLPAFFQYFNINLDDTQGN</sequence>
<accession>A0A0D2F1I3</accession>
<protein>
    <recommendedName>
        <fullName evidence="4">Major facilitator superfamily (MFS) profile domain-containing protein</fullName>
    </recommendedName>
</protein>
<dbReference type="RefSeq" id="XP_013322397.1">
    <property type="nucleotide sequence ID" value="XM_013466943.1"/>
</dbReference>
<organism evidence="2 3">
    <name type="scientific">Exophiala xenobiotica</name>
    <dbReference type="NCBI Taxonomy" id="348802"/>
    <lineage>
        <taxon>Eukaryota</taxon>
        <taxon>Fungi</taxon>
        <taxon>Dikarya</taxon>
        <taxon>Ascomycota</taxon>
        <taxon>Pezizomycotina</taxon>
        <taxon>Eurotiomycetes</taxon>
        <taxon>Chaetothyriomycetidae</taxon>
        <taxon>Chaetothyriales</taxon>
        <taxon>Herpotrichiellaceae</taxon>
        <taxon>Exophiala</taxon>
    </lineage>
</organism>
<dbReference type="AlphaFoldDB" id="A0A0D2F1I3"/>
<keyword evidence="1" id="KW-1133">Transmembrane helix</keyword>
<evidence type="ECO:0000256" key="1">
    <source>
        <dbReference type="SAM" id="Phobius"/>
    </source>
</evidence>
<dbReference type="EMBL" id="KN847317">
    <property type="protein sequence ID" value="KIW61813.1"/>
    <property type="molecule type" value="Genomic_DNA"/>
</dbReference>